<gene>
    <name evidence="6" type="ORF">FHG66_08940</name>
</gene>
<dbReference type="CDD" id="cd04666">
    <property type="entry name" value="NUDIX_DIPP2_like_Nudt4"/>
    <property type="match status" value="1"/>
</dbReference>
<dbReference type="GO" id="GO:0016462">
    <property type="term" value="F:pyrophosphatase activity"/>
    <property type="evidence" value="ECO:0007669"/>
    <property type="project" value="InterPro"/>
</dbReference>
<evidence type="ECO:0000313" key="6">
    <source>
        <dbReference type="EMBL" id="TNC50082.1"/>
    </source>
</evidence>
<dbReference type="Proteomes" id="UP000305887">
    <property type="component" value="Unassembled WGS sequence"/>
</dbReference>
<dbReference type="PROSITE" id="PS51462">
    <property type="entry name" value="NUDIX"/>
    <property type="match status" value="1"/>
</dbReference>
<keyword evidence="4" id="KW-0460">Magnesium</keyword>
<dbReference type="Gene3D" id="3.90.79.10">
    <property type="entry name" value="Nucleoside Triphosphate Pyrophosphohydrolase"/>
    <property type="match status" value="1"/>
</dbReference>
<dbReference type="RefSeq" id="WP_139076405.1">
    <property type="nucleotide sequence ID" value="NZ_VDFU01000008.1"/>
</dbReference>
<reference evidence="6 7" key="1">
    <citation type="submission" date="2019-06" db="EMBL/GenBank/DDBJ databases">
        <title>YIM 131921 draft genome.</title>
        <authorList>
            <person name="Jiang L."/>
        </authorList>
    </citation>
    <scope>NUCLEOTIDE SEQUENCE [LARGE SCALE GENOMIC DNA]</scope>
    <source>
        <strain evidence="6 7">YIM 131921</strain>
    </source>
</reference>
<dbReference type="SUPFAM" id="SSF55811">
    <property type="entry name" value="Nudix"/>
    <property type="match status" value="1"/>
</dbReference>
<evidence type="ECO:0000256" key="1">
    <source>
        <dbReference type="ARBA" id="ARBA00001946"/>
    </source>
</evidence>
<proteinExistence type="predicted"/>
<dbReference type="InterPro" id="IPR000086">
    <property type="entry name" value="NUDIX_hydrolase_dom"/>
</dbReference>
<evidence type="ECO:0000313" key="7">
    <source>
        <dbReference type="Proteomes" id="UP000305887"/>
    </source>
</evidence>
<dbReference type="OrthoDB" id="7066910at2"/>
<comment type="caution">
    <text evidence="6">The sequence shown here is derived from an EMBL/GenBank/DDBJ whole genome shotgun (WGS) entry which is preliminary data.</text>
</comment>
<dbReference type="PANTHER" id="PTHR12629">
    <property type="entry name" value="DIPHOSPHOINOSITOL POLYPHOSPHATE PHOSPHOHYDROLASE"/>
    <property type="match status" value="1"/>
</dbReference>
<evidence type="ECO:0000256" key="4">
    <source>
        <dbReference type="ARBA" id="ARBA00022842"/>
    </source>
</evidence>
<dbReference type="GO" id="GO:0005737">
    <property type="term" value="C:cytoplasm"/>
    <property type="evidence" value="ECO:0007669"/>
    <property type="project" value="TreeGrafter"/>
</dbReference>
<accession>A0A5C4N0Y4</accession>
<feature type="domain" description="Nudix hydrolase" evidence="5">
    <location>
        <begin position="19"/>
        <end position="151"/>
    </location>
</feature>
<dbReference type="GO" id="GO:0046872">
    <property type="term" value="F:metal ion binding"/>
    <property type="evidence" value="ECO:0007669"/>
    <property type="project" value="UniProtKB-KW"/>
</dbReference>
<protein>
    <submittedName>
        <fullName evidence="6">NUDIX hydrolase</fullName>
    </submittedName>
</protein>
<evidence type="ECO:0000259" key="5">
    <source>
        <dbReference type="PROSITE" id="PS51462"/>
    </source>
</evidence>
<keyword evidence="2" id="KW-0479">Metal-binding</keyword>
<dbReference type="EMBL" id="VDFU01000008">
    <property type="protein sequence ID" value="TNC50082.1"/>
    <property type="molecule type" value="Genomic_DNA"/>
</dbReference>
<evidence type="ECO:0000256" key="2">
    <source>
        <dbReference type="ARBA" id="ARBA00022723"/>
    </source>
</evidence>
<dbReference type="AlphaFoldDB" id="A0A5C4N0Y4"/>
<keyword evidence="3 6" id="KW-0378">Hydrolase</keyword>
<organism evidence="6 7">
    <name type="scientific">Rubellimicrobium rubrum</name>
    <dbReference type="NCBI Taxonomy" id="2585369"/>
    <lineage>
        <taxon>Bacteria</taxon>
        <taxon>Pseudomonadati</taxon>
        <taxon>Pseudomonadota</taxon>
        <taxon>Alphaproteobacteria</taxon>
        <taxon>Rhodobacterales</taxon>
        <taxon>Roseobacteraceae</taxon>
        <taxon>Rubellimicrobium</taxon>
    </lineage>
</organism>
<dbReference type="InterPro" id="IPR015797">
    <property type="entry name" value="NUDIX_hydrolase-like_dom_sf"/>
</dbReference>
<keyword evidence="7" id="KW-1185">Reference proteome</keyword>
<dbReference type="PANTHER" id="PTHR12629:SF0">
    <property type="entry name" value="DIPHOSPHOINOSITOL-POLYPHOSPHATE DIPHOSPHATASE"/>
    <property type="match status" value="1"/>
</dbReference>
<evidence type="ECO:0000256" key="3">
    <source>
        <dbReference type="ARBA" id="ARBA00022801"/>
    </source>
</evidence>
<sequence length="154" mass="17562">MTLQPNNLAIRFPRRHLEPRFAQLAALCWRKGKRGPEVLLVTSSSGRWILPKGWPMEGKTHAEAAMVEAWEEGGVSRGKASRKPLGSYVAIKRTSEGDDLLCLHHVYAIKVRESLDVFPEAHRRDRIWVTPEEAARLVDEEGLREILLNFRRAT</sequence>
<name>A0A5C4N0Y4_9RHOB</name>
<dbReference type="Pfam" id="PF00293">
    <property type="entry name" value="NUDIX"/>
    <property type="match status" value="1"/>
</dbReference>
<dbReference type="InterPro" id="IPR047198">
    <property type="entry name" value="DDP-like_NUDIX"/>
</dbReference>
<comment type="cofactor">
    <cofactor evidence="1">
        <name>Mg(2+)</name>
        <dbReference type="ChEBI" id="CHEBI:18420"/>
    </cofactor>
</comment>